<dbReference type="InterPro" id="IPR020846">
    <property type="entry name" value="MFS_dom"/>
</dbReference>
<dbReference type="PANTHER" id="PTHR11360:SF317">
    <property type="entry name" value="MAJOR FACILITATOR SUPERFAMILY (MFS) PROFILE DOMAIN-CONTAINING PROTEIN-RELATED"/>
    <property type="match status" value="1"/>
</dbReference>
<name>A0A6J7HJL5_9ZZZZ</name>
<dbReference type="InterPro" id="IPR036259">
    <property type="entry name" value="MFS_trans_sf"/>
</dbReference>
<evidence type="ECO:0000256" key="1">
    <source>
        <dbReference type="SAM" id="Phobius"/>
    </source>
</evidence>
<feature type="transmembrane region" description="Helical" evidence="1">
    <location>
        <begin position="20"/>
        <end position="40"/>
    </location>
</feature>
<dbReference type="SUPFAM" id="SSF103473">
    <property type="entry name" value="MFS general substrate transporter"/>
    <property type="match status" value="1"/>
</dbReference>
<dbReference type="Gene3D" id="1.20.1250.20">
    <property type="entry name" value="MFS general substrate transporter like domains"/>
    <property type="match status" value="1"/>
</dbReference>
<dbReference type="GO" id="GO:0022857">
    <property type="term" value="F:transmembrane transporter activity"/>
    <property type="evidence" value="ECO:0007669"/>
    <property type="project" value="InterPro"/>
</dbReference>
<sequence>MSVLDKKAIVAHPGYSRWLIPPAALAVHLSIGQVYAFSVFKNSLVASFDTSLTAIGWVFSISIVMLGLSAALLGTWVERSGPRKAMLVAALCWGTGFVVGSAGIASGQLWLLYLGYGVIGGIGLGIGYISPVSTLIKWFPDRPGLATGMAIRASAAAR</sequence>
<feature type="transmembrane region" description="Helical" evidence="1">
    <location>
        <begin position="85"/>
        <end position="104"/>
    </location>
</feature>
<proteinExistence type="predicted"/>
<dbReference type="PROSITE" id="PS50850">
    <property type="entry name" value="MFS"/>
    <property type="match status" value="1"/>
</dbReference>
<feature type="transmembrane region" description="Helical" evidence="1">
    <location>
        <begin position="110"/>
        <end position="129"/>
    </location>
</feature>
<dbReference type="AlphaFoldDB" id="A0A6J7HJL5"/>
<feature type="domain" description="Major facilitator superfamily (MFS) profile" evidence="2">
    <location>
        <begin position="1"/>
        <end position="158"/>
    </location>
</feature>
<protein>
    <submittedName>
        <fullName evidence="3">Unannotated protein</fullName>
    </submittedName>
</protein>
<dbReference type="InterPro" id="IPR011701">
    <property type="entry name" value="MFS"/>
</dbReference>
<evidence type="ECO:0000259" key="2">
    <source>
        <dbReference type="PROSITE" id="PS50850"/>
    </source>
</evidence>
<dbReference type="Pfam" id="PF07690">
    <property type="entry name" value="MFS_1"/>
    <property type="match status" value="1"/>
</dbReference>
<dbReference type="PANTHER" id="PTHR11360">
    <property type="entry name" value="MONOCARBOXYLATE TRANSPORTER"/>
    <property type="match status" value="1"/>
</dbReference>
<accession>A0A6J7HJL5</accession>
<gene>
    <name evidence="3" type="ORF">UFOPK3662_00325</name>
</gene>
<evidence type="ECO:0000313" key="3">
    <source>
        <dbReference type="EMBL" id="CAB4916350.1"/>
    </source>
</evidence>
<feature type="transmembrane region" description="Helical" evidence="1">
    <location>
        <begin position="52"/>
        <end position="73"/>
    </location>
</feature>
<organism evidence="3">
    <name type="scientific">freshwater metagenome</name>
    <dbReference type="NCBI Taxonomy" id="449393"/>
    <lineage>
        <taxon>unclassified sequences</taxon>
        <taxon>metagenomes</taxon>
        <taxon>ecological metagenomes</taxon>
    </lineage>
</organism>
<keyword evidence="1" id="KW-1133">Transmembrane helix</keyword>
<dbReference type="EMBL" id="CAFBMW010000002">
    <property type="protein sequence ID" value="CAB4916350.1"/>
    <property type="molecule type" value="Genomic_DNA"/>
</dbReference>
<keyword evidence="1" id="KW-0472">Membrane</keyword>
<reference evidence="3" key="1">
    <citation type="submission" date="2020-05" db="EMBL/GenBank/DDBJ databases">
        <authorList>
            <person name="Chiriac C."/>
            <person name="Salcher M."/>
            <person name="Ghai R."/>
            <person name="Kavagutti S V."/>
        </authorList>
    </citation>
    <scope>NUCLEOTIDE SEQUENCE</scope>
</reference>
<dbReference type="InterPro" id="IPR050327">
    <property type="entry name" value="Proton-linked_MCT"/>
</dbReference>
<keyword evidence="1" id="KW-0812">Transmembrane</keyword>